<name>A0ABY6LT82_9ARAC</name>
<organism evidence="3 4">
    <name type="scientific">Cordylochernes scorpioides</name>
    <dbReference type="NCBI Taxonomy" id="51811"/>
    <lineage>
        <taxon>Eukaryota</taxon>
        <taxon>Metazoa</taxon>
        <taxon>Ecdysozoa</taxon>
        <taxon>Arthropoda</taxon>
        <taxon>Chelicerata</taxon>
        <taxon>Arachnida</taxon>
        <taxon>Pseudoscorpiones</taxon>
        <taxon>Cheliferoidea</taxon>
        <taxon>Chernetidae</taxon>
        <taxon>Cordylochernes</taxon>
    </lineage>
</organism>
<evidence type="ECO:0000313" key="3">
    <source>
        <dbReference type="EMBL" id="UYV84464.1"/>
    </source>
</evidence>
<feature type="domain" description="Tyrosine-protein phosphatase" evidence="1">
    <location>
        <begin position="1"/>
        <end position="199"/>
    </location>
</feature>
<dbReference type="SMART" id="SM00194">
    <property type="entry name" value="PTPc"/>
    <property type="match status" value="1"/>
</dbReference>
<dbReference type="PANTHER" id="PTHR19134:SF525">
    <property type="entry name" value="TYROSINE-PROTEIN PHOSPHATASE DOMAIN-CONTAINING PROTEIN"/>
    <property type="match status" value="1"/>
</dbReference>
<feature type="domain" description="Tyrosine specific protein phosphatases" evidence="2">
    <location>
        <begin position="116"/>
        <end position="190"/>
    </location>
</feature>
<evidence type="ECO:0000259" key="1">
    <source>
        <dbReference type="PROSITE" id="PS50055"/>
    </source>
</evidence>
<dbReference type="PROSITE" id="PS00383">
    <property type="entry name" value="TYR_PHOSPHATASE_1"/>
    <property type="match status" value="1"/>
</dbReference>
<dbReference type="PROSITE" id="PS50056">
    <property type="entry name" value="TYR_PHOSPHATASE_2"/>
    <property type="match status" value="1"/>
</dbReference>
<dbReference type="InterPro" id="IPR029021">
    <property type="entry name" value="Prot-tyrosine_phosphatase-like"/>
</dbReference>
<proteinExistence type="predicted"/>
<feature type="domain" description="Tyrosine-protein phosphatase" evidence="1">
    <location>
        <begin position="229"/>
        <end position="441"/>
    </location>
</feature>
<protein>
    <submittedName>
        <fullName evidence="3">PTPRZ1</fullName>
    </submittedName>
</protein>
<dbReference type="InterPro" id="IPR050348">
    <property type="entry name" value="Protein-Tyr_Phosphatase"/>
</dbReference>
<evidence type="ECO:0000313" key="4">
    <source>
        <dbReference type="Proteomes" id="UP001235939"/>
    </source>
</evidence>
<reference evidence="3 4" key="1">
    <citation type="submission" date="2022-03" db="EMBL/GenBank/DDBJ databases">
        <title>A chromosomal length assembly of Cordylochernes scorpioides.</title>
        <authorList>
            <person name="Zeh D."/>
            <person name="Zeh J."/>
        </authorList>
    </citation>
    <scope>NUCLEOTIDE SEQUENCE [LARGE SCALE GENOMIC DNA]</scope>
    <source>
        <strain evidence="3">IN4F17</strain>
        <tissue evidence="3">Whole Body</tissue>
    </source>
</reference>
<gene>
    <name evidence="3" type="ORF">LAZ67_X002287</name>
</gene>
<accession>A0ABY6LT82</accession>
<dbReference type="EMBL" id="CP092886">
    <property type="protein sequence ID" value="UYV84464.1"/>
    <property type="molecule type" value="Genomic_DNA"/>
</dbReference>
<dbReference type="Proteomes" id="UP001235939">
    <property type="component" value="Chromosome X"/>
</dbReference>
<dbReference type="PRINTS" id="PR00700">
    <property type="entry name" value="PRTYPHPHTASE"/>
</dbReference>
<dbReference type="SUPFAM" id="SSF52799">
    <property type="entry name" value="(Phosphotyrosine protein) phosphatases II"/>
    <property type="match status" value="2"/>
</dbReference>
<evidence type="ECO:0000259" key="2">
    <source>
        <dbReference type="PROSITE" id="PS50056"/>
    </source>
</evidence>
<dbReference type="InterPro" id="IPR016130">
    <property type="entry name" value="Tyr_Pase_AS"/>
</dbReference>
<dbReference type="SMART" id="SM00404">
    <property type="entry name" value="PTPc_motif"/>
    <property type="match status" value="2"/>
</dbReference>
<dbReference type="PROSITE" id="PS50055">
    <property type="entry name" value="TYR_PHOSPHATASE_PTP"/>
    <property type="match status" value="2"/>
</dbReference>
<dbReference type="PANTHER" id="PTHR19134">
    <property type="entry name" value="RECEPTOR-TYPE TYROSINE-PROTEIN PHOSPHATASE"/>
    <property type="match status" value="1"/>
</dbReference>
<keyword evidence="4" id="KW-1185">Reference proteome</keyword>
<dbReference type="Gene3D" id="3.90.190.10">
    <property type="entry name" value="Protein tyrosine phosphatase superfamily"/>
    <property type="match status" value="3"/>
</dbReference>
<dbReference type="InterPro" id="IPR000387">
    <property type="entry name" value="Tyr_Pase_dom"/>
</dbReference>
<dbReference type="InterPro" id="IPR003595">
    <property type="entry name" value="Tyr_Pase_cat"/>
</dbReference>
<dbReference type="InterPro" id="IPR000242">
    <property type="entry name" value="PTP_cat"/>
</dbReference>
<sequence length="444" mass="50772">MWCVKKKCDLYWPQEGSAVYGIMQVRLVRELIMATYIIRTFTITNLRVKKCSGVRHALRRSHLLGLLRTFCTTDKRCFGPSIFGGLSHVVQGVGERTVYQYHYTSWPDHGVPDHPLPVLSFVLKSSRANPAGAGPIIVHCSAGVGRTGTYIVLDAMLRQIRHRGTVNVYGFLRHIRSQRNYLVQTEEQYIFVHDALLEAIESGETELTLAQLPAYISALQGNDGHGGLLDKHFKLVTSFSARDYNVVSAVKPCNKNKNRSLNVIPLEMYRVHISQQPDGADYINATFLPEYPCFWPTTVGEEHQFATFSVKREAETESPIEGLELIELTLKTLQDDQVFKCRMFHWPGWPDVCSDLASTFRLVFLVQEWQAENPSGPIVVIDKFGGRDGATFCCLTTFYKQLKYENSFDAYMYAKLYHMRRPGIWRTRVYICKIHKISFKYSKT</sequence>
<dbReference type="Pfam" id="PF00102">
    <property type="entry name" value="Y_phosphatase"/>
    <property type="match status" value="3"/>
</dbReference>